<organism evidence="2 3">
    <name type="scientific">Neisseria dumasiana</name>
    <dbReference type="NCBI Taxonomy" id="1931275"/>
    <lineage>
        <taxon>Bacteria</taxon>
        <taxon>Pseudomonadati</taxon>
        <taxon>Pseudomonadota</taxon>
        <taxon>Betaproteobacteria</taxon>
        <taxon>Neisseriales</taxon>
        <taxon>Neisseriaceae</taxon>
        <taxon>Neisseria</taxon>
    </lineage>
</organism>
<proteinExistence type="predicted"/>
<evidence type="ECO:0000313" key="2">
    <source>
        <dbReference type="EMBL" id="OSI25084.1"/>
    </source>
</evidence>
<feature type="domain" description="Mor transcription activator" evidence="1">
    <location>
        <begin position="63"/>
        <end position="138"/>
    </location>
</feature>
<protein>
    <recommendedName>
        <fullName evidence="1">Mor transcription activator domain-containing protein</fullName>
    </recommendedName>
</protein>
<sequence length="148" mass="16365">MTAIEEQDFEAVRHLLPESVLALMTVIGLSETVELVKNLGGTTYPLRQGRTKGSESRLAYLEEIIGGAAGEKMVAALAPCDLFIPKCDQALLELRDRHIRRRFDVQTGKGVPAYEAVNDLALAHKLTDRHIWRILKKPDNAGEQGGLF</sequence>
<comment type="caution">
    <text evidence="2">The sequence shown here is derived from an EMBL/GenBank/DDBJ whole genome shotgun (WGS) entry which is preliminary data.</text>
</comment>
<reference evidence="3" key="1">
    <citation type="submission" date="2017-01" db="EMBL/GenBank/DDBJ databases">
        <authorList>
            <person name="Mah S.A."/>
            <person name="Swanson W.J."/>
            <person name="Moy G.W."/>
            <person name="Vacquier V.D."/>
        </authorList>
    </citation>
    <scope>NUCLEOTIDE SEQUENCE [LARGE SCALE GENOMIC DNA]</scope>
    <source>
        <strain evidence="3">124861</strain>
    </source>
</reference>
<dbReference type="Pfam" id="PF08765">
    <property type="entry name" value="Mor"/>
    <property type="match status" value="1"/>
</dbReference>
<dbReference type="InterPro" id="IPR009057">
    <property type="entry name" value="Homeodomain-like_sf"/>
</dbReference>
<name>A0A1X3DLR5_9NEIS</name>
<dbReference type="SUPFAM" id="SSF46689">
    <property type="entry name" value="Homeodomain-like"/>
    <property type="match status" value="1"/>
</dbReference>
<dbReference type="AlphaFoldDB" id="A0A1X3DLR5"/>
<dbReference type="Proteomes" id="UP000193303">
    <property type="component" value="Unassembled WGS sequence"/>
</dbReference>
<evidence type="ECO:0000313" key="3">
    <source>
        <dbReference type="Proteomes" id="UP000193303"/>
    </source>
</evidence>
<evidence type="ECO:0000259" key="1">
    <source>
        <dbReference type="Pfam" id="PF08765"/>
    </source>
</evidence>
<dbReference type="EMBL" id="MTAB01000002">
    <property type="protein sequence ID" value="OSI25084.1"/>
    <property type="molecule type" value="Genomic_DNA"/>
</dbReference>
<dbReference type="InterPro" id="IPR014875">
    <property type="entry name" value="Mor_transcription_activator"/>
</dbReference>
<accession>A0A1X3DLR5</accession>
<gene>
    <name evidence="2" type="ORF">BV912_01535</name>
</gene>
<dbReference type="OrthoDB" id="8896696at2"/>
<dbReference type="RefSeq" id="WP_085357879.1">
    <property type="nucleotide sequence ID" value="NZ_MTAB01000002.1"/>
</dbReference>